<protein>
    <submittedName>
        <fullName evidence="1">Uncharacterized protein</fullName>
    </submittedName>
</protein>
<dbReference type="Proteomes" id="UP000011777">
    <property type="component" value="Unassembled WGS sequence"/>
</dbReference>
<dbReference type="Gene3D" id="1.25.40.10">
    <property type="entry name" value="Tetratricopeptide repeat domain"/>
    <property type="match status" value="1"/>
</dbReference>
<dbReference type="HOGENOM" id="CLU_1331784_0_0_1"/>
<comment type="caution">
    <text evidence="1">The sequence shown here is derived from an EMBL/GenBank/DDBJ whole genome shotgun (WGS) entry which is preliminary data.</text>
</comment>
<gene>
    <name evidence="1" type="ORF">G210_1624</name>
</gene>
<dbReference type="STRING" id="1245528.M3J752"/>
<keyword evidence="2" id="KW-1185">Reference proteome</keyword>
<evidence type="ECO:0000313" key="2">
    <source>
        <dbReference type="Proteomes" id="UP000011777"/>
    </source>
</evidence>
<dbReference type="OrthoDB" id="1658288at2759"/>
<dbReference type="InterPro" id="IPR011990">
    <property type="entry name" value="TPR-like_helical_dom_sf"/>
</dbReference>
<organism evidence="1 2">
    <name type="scientific">Candida maltosa (strain Xu316)</name>
    <name type="common">Yeast</name>
    <dbReference type="NCBI Taxonomy" id="1245528"/>
    <lineage>
        <taxon>Eukaryota</taxon>
        <taxon>Fungi</taxon>
        <taxon>Dikarya</taxon>
        <taxon>Ascomycota</taxon>
        <taxon>Saccharomycotina</taxon>
        <taxon>Pichiomycetes</taxon>
        <taxon>Debaryomycetaceae</taxon>
        <taxon>Candida/Lodderomyces clade</taxon>
        <taxon>Candida</taxon>
    </lineage>
</organism>
<name>M3J752_CANMX</name>
<reference evidence="1 2" key="1">
    <citation type="submission" date="2013-02" db="EMBL/GenBank/DDBJ databases">
        <title>Genome sequence of Candida maltosa Xu316, a potential industrial strain for xylitol and ethanol production.</title>
        <authorList>
            <person name="Yu J."/>
            <person name="Wang Q."/>
            <person name="Geng X."/>
            <person name="Bao W."/>
            <person name="He P."/>
            <person name="Cai J."/>
        </authorList>
    </citation>
    <scope>NUCLEOTIDE SEQUENCE [LARGE SCALE GENOMIC DNA]</scope>
    <source>
        <strain evidence="2">Xu316</strain>
    </source>
</reference>
<dbReference type="EMBL" id="AOGT01001337">
    <property type="protein sequence ID" value="EMG47908.1"/>
    <property type="molecule type" value="Genomic_DNA"/>
</dbReference>
<sequence>MLPVLDTIYTNLLTPSKITIPKYVQAQDLMDFKHLLSTIRKVTNSHNKNLINLENELIEQSAEMGHLDAITLLAFETIKNRTNVPMDDFKHANKLIRELTDLKHPLVFKMAGDLAWENKAYTKALEYWQSFLVLEPNSELSVHVYFNMGYYYFTFLTLPDLELAKFYFEKCIGVSGGDLNDSTVKSHYYLGQMYVDVNPKVLEVGE</sequence>
<dbReference type="SUPFAM" id="SSF81901">
    <property type="entry name" value="HCP-like"/>
    <property type="match status" value="1"/>
</dbReference>
<evidence type="ECO:0000313" key="1">
    <source>
        <dbReference type="EMBL" id="EMG47908.1"/>
    </source>
</evidence>
<dbReference type="eggNOG" id="ENOG502QU4R">
    <property type="taxonomic scope" value="Eukaryota"/>
</dbReference>
<accession>M3J752</accession>
<dbReference type="AlphaFoldDB" id="M3J752"/>
<proteinExistence type="predicted"/>